<dbReference type="Proteomes" id="UP000195602">
    <property type="component" value="Unassembled WGS sequence"/>
</dbReference>
<dbReference type="GO" id="GO:0031011">
    <property type="term" value="C:Ino80 complex"/>
    <property type="evidence" value="ECO:0007669"/>
    <property type="project" value="InterPro"/>
</dbReference>
<dbReference type="Pfam" id="PF08193">
    <property type="entry name" value="INO80_Ies4"/>
    <property type="match status" value="1"/>
</dbReference>
<feature type="compositionally biased region" description="Basic and acidic residues" evidence="1">
    <location>
        <begin position="34"/>
        <end position="49"/>
    </location>
</feature>
<gene>
    <name evidence="2" type="ORF">A9F13_04g00462</name>
</gene>
<name>A0AA91T2M7_CLALS</name>
<evidence type="ECO:0000256" key="1">
    <source>
        <dbReference type="SAM" id="MobiDB-lite"/>
    </source>
</evidence>
<feature type="compositionally biased region" description="Polar residues" evidence="1">
    <location>
        <begin position="57"/>
        <end position="82"/>
    </location>
</feature>
<dbReference type="EMBL" id="LYUB02000004">
    <property type="protein sequence ID" value="OVF09573.1"/>
    <property type="molecule type" value="Genomic_DNA"/>
</dbReference>
<evidence type="ECO:0000313" key="2">
    <source>
        <dbReference type="EMBL" id="OVF09573.1"/>
    </source>
</evidence>
<feature type="compositionally biased region" description="Basic and acidic residues" evidence="1">
    <location>
        <begin position="116"/>
        <end position="128"/>
    </location>
</feature>
<dbReference type="InterPro" id="IPR013175">
    <property type="entry name" value="INO80_su_Ies4"/>
</dbReference>
<dbReference type="KEGG" id="clus:A9F13_04g00462"/>
<feature type="region of interest" description="Disordered" evidence="1">
    <location>
        <begin position="24"/>
        <end position="95"/>
    </location>
</feature>
<reference evidence="2 3" key="1">
    <citation type="submission" date="2017-04" db="EMBL/GenBank/DDBJ databases">
        <title>Draft genome of the yeast Clavispora lusitaniae type strain CBS 6936.</title>
        <authorList>
            <person name="Durrens P."/>
            <person name="Klopp C."/>
            <person name="Biteau N."/>
            <person name="Fitton-Ouhabi V."/>
            <person name="Dementhon K."/>
            <person name="Accoceberry I."/>
            <person name="Sherman D.J."/>
            <person name="Noel T."/>
        </authorList>
    </citation>
    <scope>NUCLEOTIDE SEQUENCE [LARGE SCALE GENOMIC DNA]</scope>
    <source>
        <strain evidence="2 3">CBS 6936</strain>
    </source>
</reference>
<organism evidence="2 3">
    <name type="scientific">Clavispora lusitaniae</name>
    <name type="common">Candida lusitaniae</name>
    <dbReference type="NCBI Taxonomy" id="36911"/>
    <lineage>
        <taxon>Eukaryota</taxon>
        <taxon>Fungi</taxon>
        <taxon>Dikarya</taxon>
        <taxon>Ascomycota</taxon>
        <taxon>Saccharomycotina</taxon>
        <taxon>Pichiomycetes</taxon>
        <taxon>Metschnikowiaceae</taxon>
        <taxon>Clavispora</taxon>
    </lineage>
</organism>
<accession>A0AA91T2M7</accession>
<feature type="region of interest" description="Disordered" evidence="1">
    <location>
        <begin position="113"/>
        <end position="150"/>
    </location>
</feature>
<dbReference type="AlphaFoldDB" id="A0AA91T2M7"/>
<dbReference type="GO" id="GO:0006338">
    <property type="term" value="P:chromatin remodeling"/>
    <property type="evidence" value="ECO:0007669"/>
    <property type="project" value="InterPro"/>
</dbReference>
<comment type="caution">
    <text evidence="2">The sequence shown here is derived from an EMBL/GenBank/DDBJ whole genome shotgun (WGS) entry which is preliminary data.</text>
</comment>
<sequence>MATKKHLVKLTLPSEFLKTLPVFTPPKTKRVKKVASDDKKASNGSDHKGSSPAPGEENSTPKINTGPKESSTAGLTVSSVTHSLDKSGAPSKKWVRTTRQFKSFSGFKTKIKTWKQKPDTKKDVKIEKNASLGDSADNSLAPPHAEITAN</sequence>
<evidence type="ECO:0000313" key="3">
    <source>
        <dbReference type="Proteomes" id="UP000195602"/>
    </source>
</evidence>
<proteinExistence type="predicted"/>
<protein>
    <submittedName>
        <fullName evidence="2">Uncharacterized protein</fullName>
    </submittedName>
</protein>